<sequence>MYYDKKAEIEVEVNEKKYSLKKLKRVHDILENGFGSYKVIIAEDLVSDEPEDWYSEVFLTENFKSLDLENMKVDLYYTYSMGRKNEKIVWGITTFEEDPLTYIGAIEEKK</sequence>
<reference evidence="1 3" key="1">
    <citation type="submission" date="2016-10" db="EMBL/GenBank/DDBJ databases">
        <authorList>
            <person name="de Groot N.N."/>
        </authorList>
    </citation>
    <scope>NUCLEOTIDE SEQUENCE [LARGE SCALE GENOMIC DNA]</scope>
    <source>
        <strain evidence="1 3">WG14</strain>
    </source>
</reference>
<dbReference type="AlphaFoldDB" id="A0A1G6PTM7"/>
<name>A0A1G6PTM7_9BACT</name>
<evidence type="ECO:0000313" key="2">
    <source>
        <dbReference type="EMBL" id="TGG86870.1"/>
    </source>
</evidence>
<dbReference type="RefSeq" id="WP_091405278.1">
    <property type="nucleotide sequence ID" value="NZ_FMYV01000009.1"/>
</dbReference>
<organism evidence="1 3">
    <name type="scientific">Geotoga petraea</name>
    <dbReference type="NCBI Taxonomy" id="28234"/>
    <lineage>
        <taxon>Bacteria</taxon>
        <taxon>Thermotogati</taxon>
        <taxon>Thermotogota</taxon>
        <taxon>Thermotogae</taxon>
        <taxon>Petrotogales</taxon>
        <taxon>Petrotogaceae</taxon>
        <taxon>Geotoga</taxon>
    </lineage>
</organism>
<dbReference type="EMBL" id="SRME01000007">
    <property type="protein sequence ID" value="TGG86870.1"/>
    <property type="molecule type" value="Genomic_DNA"/>
</dbReference>
<accession>A0A1G6PTM7</accession>
<reference evidence="2 4" key="2">
    <citation type="submission" date="2019-04" db="EMBL/GenBank/DDBJ databases">
        <title>Draft genome sequence data and analysis of a Fermenting Bacterium, Geotoga petraea strain HO-Geo1, isolated from heavy-oil petroleum reservoir in Russia.</title>
        <authorList>
            <person name="Grouzdev D.S."/>
            <person name="Semenova E.M."/>
            <person name="Sokolova D.S."/>
            <person name="Tourova T.P."/>
            <person name="Poltaraus A.B."/>
            <person name="Nazina T.N."/>
        </authorList>
    </citation>
    <scope>NUCLEOTIDE SEQUENCE [LARGE SCALE GENOMIC DNA]</scope>
    <source>
        <strain evidence="2 4">HO-Geo1</strain>
    </source>
</reference>
<evidence type="ECO:0000313" key="1">
    <source>
        <dbReference type="EMBL" id="SDC83572.1"/>
    </source>
</evidence>
<evidence type="ECO:0000313" key="3">
    <source>
        <dbReference type="Proteomes" id="UP000199322"/>
    </source>
</evidence>
<dbReference type="Proteomes" id="UP000297288">
    <property type="component" value="Unassembled WGS sequence"/>
</dbReference>
<dbReference type="EMBL" id="FMYV01000009">
    <property type="protein sequence ID" value="SDC83572.1"/>
    <property type="molecule type" value="Genomic_DNA"/>
</dbReference>
<keyword evidence="3" id="KW-1185">Reference proteome</keyword>
<dbReference type="OrthoDB" id="9987542at2"/>
<evidence type="ECO:0000313" key="4">
    <source>
        <dbReference type="Proteomes" id="UP000297288"/>
    </source>
</evidence>
<gene>
    <name evidence="2" type="ORF">E4650_09490</name>
    <name evidence="1" type="ORF">SAMN04488588_1899</name>
</gene>
<proteinExistence type="predicted"/>
<protein>
    <submittedName>
        <fullName evidence="1">Uncharacterized protein</fullName>
    </submittedName>
</protein>
<dbReference type="Proteomes" id="UP000199322">
    <property type="component" value="Unassembled WGS sequence"/>
</dbReference>